<organism evidence="1 2">
    <name type="scientific">Endocarpon pusillum</name>
    <dbReference type="NCBI Taxonomy" id="364733"/>
    <lineage>
        <taxon>Eukaryota</taxon>
        <taxon>Fungi</taxon>
        <taxon>Dikarya</taxon>
        <taxon>Ascomycota</taxon>
        <taxon>Pezizomycotina</taxon>
        <taxon>Eurotiomycetes</taxon>
        <taxon>Chaetothyriomycetidae</taxon>
        <taxon>Verrucariales</taxon>
        <taxon>Verrucariaceae</taxon>
        <taxon>Endocarpon</taxon>
    </lineage>
</organism>
<accession>A0A8H7AT30</accession>
<dbReference type="Proteomes" id="UP000606974">
    <property type="component" value="Unassembled WGS sequence"/>
</dbReference>
<evidence type="ECO:0000313" key="2">
    <source>
        <dbReference type="Proteomes" id="UP000606974"/>
    </source>
</evidence>
<comment type="caution">
    <text evidence="1">The sequence shown here is derived from an EMBL/GenBank/DDBJ whole genome shotgun (WGS) entry which is preliminary data.</text>
</comment>
<protein>
    <submittedName>
        <fullName evidence="1">Uncharacterized protein</fullName>
    </submittedName>
</protein>
<dbReference type="EMBL" id="JAACFV010000012">
    <property type="protein sequence ID" value="KAF7512452.1"/>
    <property type="molecule type" value="Genomic_DNA"/>
</dbReference>
<reference evidence="1" key="1">
    <citation type="submission" date="2020-02" db="EMBL/GenBank/DDBJ databases">
        <authorList>
            <person name="Palmer J.M."/>
        </authorList>
    </citation>
    <scope>NUCLEOTIDE SEQUENCE</scope>
    <source>
        <strain evidence="1">EPUS1.4</strain>
        <tissue evidence="1">Thallus</tissue>
    </source>
</reference>
<name>A0A8H7AT30_9EURO</name>
<sequence>MHEACCNTLAKADWQQSLLILCPPSDDMLGCLLNHYENTGNANVVETNYGVNVWASNIKTANDECQSLQPSFLVLSLLLKLLVDPRRHSKEGP</sequence>
<evidence type="ECO:0000313" key="1">
    <source>
        <dbReference type="EMBL" id="KAF7512452.1"/>
    </source>
</evidence>
<gene>
    <name evidence="1" type="ORF">GJ744_001387</name>
</gene>
<keyword evidence="2" id="KW-1185">Reference proteome</keyword>
<proteinExistence type="predicted"/>
<dbReference type="AlphaFoldDB" id="A0A8H7AT30"/>